<dbReference type="OrthoDB" id="9799384at2"/>
<dbReference type="CDD" id="cd00093">
    <property type="entry name" value="HTH_XRE"/>
    <property type="match status" value="1"/>
</dbReference>
<reference evidence="3" key="1">
    <citation type="journal article" date="2019" name="Genome Announc.">
        <title>Draft Genome Sequence of Pseudoalteromonas piscicida Strain 36Y ROTHPW, an Hypersaline Seawater Isolate from the South Coast of Sonora, Mexico.</title>
        <authorList>
            <person name="Sanchez-Diaz R."/>
            <person name="Molina-Garza Z.J."/>
            <person name="Cruz-Suarez L.E."/>
            <person name="Selvin J."/>
            <person name="Kiran G.S."/>
            <person name="Ibarra-Gamez J.C."/>
            <person name="Gomez-Gil B."/>
            <person name="Galaviz-Silva L."/>
        </authorList>
    </citation>
    <scope>NUCLEOTIDE SEQUENCE [LARGE SCALE GENOMIC DNA]</scope>
    <source>
        <strain evidence="3">36Y_RITHPW</strain>
    </source>
</reference>
<dbReference type="SUPFAM" id="SSF47413">
    <property type="entry name" value="lambda repressor-like DNA-binding domains"/>
    <property type="match status" value="1"/>
</dbReference>
<sequence length="133" mass="14748">MIGTRLKEEREKLGMNQESFAAIAGAKRRTLVDWEKGSTSPTAVQLAAFAEFGVDIQYVLTGNKNHGNYSETQILEGMTSFLFDTAELGWVTKSRETPFNTVLNFALYSIKKAAGEDVDFKDMPEISVKSKEG</sequence>
<dbReference type="AlphaFoldDB" id="A0A2A5JJC6"/>
<gene>
    <name evidence="2" type="ORF">CEX98_22580</name>
</gene>
<protein>
    <recommendedName>
        <fullName evidence="1">HTH cro/C1-type domain-containing protein</fullName>
    </recommendedName>
</protein>
<dbReference type="Pfam" id="PF01381">
    <property type="entry name" value="HTH_3"/>
    <property type="match status" value="1"/>
</dbReference>
<organism evidence="2 3">
    <name type="scientific">Pseudoalteromonas piscicida</name>
    <dbReference type="NCBI Taxonomy" id="43662"/>
    <lineage>
        <taxon>Bacteria</taxon>
        <taxon>Pseudomonadati</taxon>
        <taxon>Pseudomonadota</taxon>
        <taxon>Gammaproteobacteria</taxon>
        <taxon>Alteromonadales</taxon>
        <taxon>Pseudoalteromonadaceae</taxon>
        <taxon>Pseudoalteromonas</taxon>
    </lineage>
</organism>
<evidence type="ECO:0000313" key="2">
    <source>
        <dbReference type="EMBL" id="PCK29517.1"/>
    </source>
</evidence>
<dbReference type="InterPro" id="IPR010982">
    <property type="entry name" value="Lambda_DNA-bd_dom_sf"/>
</dbReference>
<accession>A0A2A5JJC6</accession>
<dbReference type="EMBL" id="NKHF01000208">
    <property type="protein sequence ID" value="PCK29517.1"/>
    <property type="molecule type" value="Genomic_DNA"/>
</dbReference>
<keyword evidence="3" id="KW-1185">Reference proteome</keyword>
<evidence type="ECO:0000259" key="1">
    <source>
        <dbReference type="PROSITE" id="PS50943"/>
    </source>
</evidence>
<dbReference type="Proteomes" id="UP000228621">
    <property type="component" value="Unassembled WGS sequence"/>
</dbReference>
<dbReference type="Gene3D" id="1.10.260.40">
    <property type="entry name" value="lambda repressor-like DNA-binding domains"/>
    <property type="match status" value="1"/>
</dbReference>
<dbReference type="SMART" id="SM00530">
    <property type="entry name" value="HTH_XRE"/>
    <property type="match status" value="1"/>
</dbReference>
<comment type="caution">
    <text evidence="2">The sequence shown here is derived from an EMBL/GenBank/DDBJ whole genome shotgun (WGS) entry which is preliminary data.</text>
</comment>
<name>A0A2A5JJC6_PSEO7</name>
<evidence type="ECO:0000313" key="3">
    <source>
        <dbReference type="Proteomes" id="UP000228621"/>
    </source>
</evidence>
<dbReference type="InterPro" id="IPR001387">
    <property type="entry name" value="Cro/C1-type_HTH"/>
</dbReference>
<feature type="domain" description="HTH cro/C1-type" evidence="1">
    <location>
        <begin position="6"/>
        <end position="59"/>
    </location>
</feature>
<dbReference type="GO" id="GO:0003677">
    <property type="term" value="F:DNA binding"/>
    <property type="evidence" value="ECO:0007669"/>
    <property type="project" value="InterPro"/>
</dbReference>
<dbReference type="RefSeq" id="WP_099031017.1">
    <property type="nucleotide sequence ID" value="NZ_JBBLYV010000017.1"/>
</dbReference>
<proteinExistence type="predicted"/>
<dbReference type="PROSITE" id="PS50943">
    <property type="entry name" value="HTH_CROC1"/>
    <property type="match status" value="1"/>
</dbReference>